<keyword evidence="1" id="KW-0479">Metal-binding</keyword>
<dbReference type="SUPFAM" id="SSF54695">
    <property type="entry name" value="POZ domain"/>
    <property type="match status" value="1"/>
</dbReference>
<evidence type="ECO:0000256" key="3">
    <source>
        <dbReference type="ARBA" id="ARBA00022833"/>
    </source>
</evidence>
<name>A0A8C4R8R9_EPTBU</name>
<dbReference type="GO" id="GO:0008270">
    <property type="term" value="F:zinc ion binding"/>
    <property type="evidence" value="ECO:0007669"/>
    <property type="project" value="UniProtKB-KW"/>
</dbReference>
<feature type="domain" description="C2H2-type" evidence="7">
    <location>
        <begin position="415"/>
        <end position="442"/>
    </location>
</feature>
<proteinExistence type="predicted"/>
<protein>
    <submittedName>
        <fullName evidence="8">Zinc finger and BTB domain containing 46</fullName>
    </submittedName>
</protein>
<evidence type="ECO:0000256" key="1">
    <source>
        <dbReference type="ARBA" id="ARBA00022723"/>
    </source>
</evidence>
<organism evidence="8 9">
    <name type="scientific">Eptatretus burgeri</name>
    <name type="common">Inshore hagfish</name>
    <dbReference type="NCBI Taxonomy" id="7764"/>
    <lineage>
        <taxon>Eukaryota</taxon>
        <taxon>Metazoa</taxon>
        <taxon>Chordata</taxon>
        <taxon>Craniata</taxon>
        <taxon>Vertebrata</taxon>
        <taxon>Cyclostomata</taxon>
        <taxon>Myxini</taxon>
        <taxon>Myxiniformes</taxon>
        <taxon>Myxinidae</taxon>
        <taxon>Eptatretinae</taxon>
        <taxon>Eptatretus</taxon>
    </lineage>
</organism>
<dbReference type="GO" id="GO:0000981">
    <property type="term" value="F:DNA-binding transcription factor activity, RNA polymerase II-specific"/>
    <property type="evidence" value="ECO:0007669"/>
    <property type="project" value="TreeGrafter"/>
</dbReference>
<keyword evidence="2 4" id="KW-0863">Zinc-finger</keyword>
<dbReference type="FunFam" id="3.30.160.60:FF:000065">
    <property type="entry name" value="B-cell CLL/lymphoma 6, member B"/>
    <property type="match status" value="1"/>
</dbReference>
<dbReference type="Proteomes" id="UP000694388">
    <property type="component" value="Unplaced"/>
</dbReference>
<dbReference type="InterPro" id="IPR013087">
    <property type="entry name" value="Znf_C2H2_type"/>
</dbReference>
<dbReference type="SMART" id="SM00355">
    <property type="entry name" value="ZnF_C2H2"/>
    <property type="match status" value="2"/>
</dbReference>
<dbReference type="GO" id="GO:0000978">
    <property type="term" value="F:RNA polymerase II cis-regulatory region sequence-specific DNA binding"/>
    <property type="evidence" value="ECO:0007669"/>
    <property type="project" value="TreeGrafter"/>
</dbReference>
<evidence type="ECO:0000256" key="2">
    <source>
        <dbReference type="ARBA" id="ARBA00022771"/>
    </source>
</evidence>
<accession>A0A8C4R8R9</accession>
<dbReference type="Pfam" id="PF00651">
    <property type="entry name" value="BTB"/>
    <property type="match status" value="1"/>
</dbReference>
<dbReference type="PROSITE" id="PS00028">
    <property type="entry name" value="ZINC_FINGER_C2H2_1"/>
    <property type="match status" value="1"/>
</dbReference>
<evidence type="ECO:0000313" key="8">
    <source>
        <dbReference type="Ensembl" id="ENSEBUP00000026752.1"/>
    </source>
</evidence>
<evidence type="ECO:0000256" key="5">
    <source>
        <dbReference type="SAM" id="MobiDB-lite"/>
    </source>
</evidence>
<dbReference type="GeneTree" id="ENSGT00940000158060"/>
<keyword evidence="9" id="KW-1185">Reference proteome</keyword>
<reference evidence="8" key="1">
    <citation type="submission" date="2025-08" db="UniProtKB">
        <authorList>
            <consortium name="Ensembl"/>
        </authorList>
    </citation>
    <scope>IDENTIFICATION</scope>
</reference>
<dbReference type="PANTHER" id="PTHR46105:SF21">
    <property type="entry name" value="ZINC FINGER AND BTB DOMAIN CONTAINING 46"/>
    <property type="match status" value="1"/>
</dbReference>
<dbReference type="Gene3D" id="3.30.710.10">
    <property type="entry name" value="Potassium Channel Kv1.1, Chain A"/>
    <property type="match status" value="1"/>
</dbReference>
<dbReference type="InterPro" id="IPR000210">
    <property type="entry name" value="BTB/POZ_dom"/>
</dbReference>
<dbReference type="OMA" id="SACTERE"/>
<dbReference type="AlphaFoldDB" id="A0A8C4R8R9"/>
<feature type="region of interest" description="Disordered" evidence="5">
    <location>
        <begin position="214"/>
        <end position="248"/>
    </location>
</feature>
<dbReference type="PANTHER" id="PTHR46105">
    <property type="entry name" value="AGAP004733-PA"/>
    <property type="match status" value="1"/>
</dbReference>
<reference evidence="8" key="2">
    <citation type="submission" date="2025-09" db="UniProtKB">
        <authorList>
            <consortium name="Ensembl"/>
        </authorList>
    </citation>
    <scope>IDENTIFICATION</scope>
</reference>
<sequence length="521" mass="56103">MDVDSYCRRLLRELDEQRLSGVLCDCRLVVEGQIFWAHRNVLCASSRYFKSLFSGSGSEDLPNGIAGEGGKPMTVELEIGTARGFVVLLDFVYSARLGLAGDNVIEVMSAASYLQMTEVVQVCLDFIRSALNITVRPGIPAAWDSQVSTVTEGLLHPTSSKSTCGDGDPSSSMTWSPTLGEPISRRSTQMDSSACHLYGRRVKMEPDWYSDGSRNVISTEDQGDGDADTGVTWSTGDGGLPGRMHRNNRKNKMPIRHVNDINGPEGNGEAYDPGNLCSTSTWTEDLPEEADCLNQNATSGLEDGSIGGQSEGIVVSGAQSVVSWPGGSLPLPTDGPEDVLLALGNGAPPMSTSGQWTDGSPLPAWGDGRIGQDILSNGDYAIMRKRFRCSYCSFAATHQCILKRHLRSHTGERPFSCETCGKKFTRREHMRRHAEVHSKEKFFSCKLCRQAFSSAESVGIQYGPRRYGVCSACTEREKAASFTASIGIGTSGADDGGGGNGVDAGENRECNVVKEEMIAEG</sequence>
<evidence type="ECO:0000313" key="9">
    <source>
        <dbReference type="Proteomes" id="UP000694388"/>
    </source>
</evidence>
<dbReference type="PROSITE" id="PS50157">
    <property type="entry name" value="ZINC_FINGER_C2H2_2"/>
    <property type="match status" value="2"/>
</dbReference>
<keyword evidence="3" id="KW-0862">Zinc</keyword>
<evidence type="ECO:0000259" key="7">
    <source>
        <dbReference type="PROSITE" id="PS50157"/>
    </source>
</evidence>
<feature type="domain" description="C2H2-type" evidence="7">
    <location>
        <begin position="387"/>
        <end position="414"/>
    </location>
</feature>
<dbReference type="InterPro" id="IPR050457">
    <property type="entry name" value="ZnFinger_BTB_dom_contain"/>
</dbReference>
<dbReference type="InterPro" id="IPR036236">
    <property type="entry name" value="Znf_C2H2_sf"/>
</dbReference>
<dbReference type="SUPFAM" id="SSF57667">
    <property type="entry name" value="beta-beta-alpha zinc fingers"/>
    <property type="match status" value="1"/>
</dbReference>
<dbReference type="Gene3D" id="3.30.160.60">
    <property type="entry name" value="Classic Zinc Finger"/>
    <property type="match status" value="2"/>
</dbReference>
<evidence type="ECO:0000256" key="4">
    <source>
        <dbReference type="PROSITE-ProRule" id="PRU00042"/>
    </source>
</evidence>
<dbReference type="Ensembl" id="ENSEBUT00000027328.1">
    <property type="protein sequence ID" value="ENSEBUP00000026752.1"/>
    <property type="gene ID" value="ENSEBUG00000016476.1"/>
</dbReference>
<dbReference type="InterPro" id="IPR011333">
    <property type="entry name" value="SKP1/BTB/POZ_sf"/>
</dbReference>
<feature type="domain" description="BTB" evidence="6">
    <location>
        <begin position="24"/>
        <end position="101"/>
    </location>
</feature>
<dbReference type="SMART" id="SM00225">
    <property type="entry name" value="BTB"/>
    <property type="match status" value="1"/>
</dbReference>
<dbReference type="PROSITE" id="PS50097">
    <property type="entry name" value="BTB"/>
    <property type="match status" value="1"/>
</dbReference>
<evidence type="ECO:0000259" key="6">
    <source>
        <dbReference type="PROSITE" id="PS50097"/>
    </source>
</evidence>